<dbReference type="EMBL" id="LAZR01038214">
    <property type="protein sequence ID" value="KKL20140.1"/>
    <property type="molecule type" value="Genomic_DNA"/>
</dbReference>
<feature type="non-terminal residue" evidence="1">
    <location>
        <position position="1"/>
    </location>
</feature>
<proteinExistence type="predicted"/>
<reference evidence="1" key="1">
    <citation type="journal article" date="2015" name="Nature">
        <title>Complex archaea that bridge the gap between prokaryotes and eukaryotes.</title>
        <authorList>
            <person name="Spang A."/>
            <person name="Saw J.H."/>
            <person name="Jorgensen S.L."/>
            <person name="Zaremba-Niedzwiedzka K."/>
            <person name="Martijn J."/>
            <person name="Lind A.E."/>
            <person name="van Eijk R."/>
            <person name="Schleper C."/>
            <person name="Guy L."/>
            <person name="Ettema T.J."/>
        </authorList>
    </citation>
    <scope>NUCLEOTIDE SEQUENCE</scope>
</reference>
<sequence length="140" mass="15866">GQRDPSERLREYFSNDVGKVHSNHGYVTKALAEAAGFKLRWSLNPRCLKIEPGQWKESAPLPETNPDDFLFWYCPTVWSGRKNSGGNLLVTPEGEKGREFKYSAGGRAVLVHNMPHLLLKINKKATAPYYCLYGQLQEVK</sequence>
<evidence type="ECO:0000313" key="1">
    <source>
        <dbReference type="EMBL" id="KKL20140.1"/>
    </source>
</evidence>
<protein>
    <submittedName>
        <fullName evidence="1">Uncharacterized protein</fullName>
    </submittedName>
</protein>
<name>A0A0F9BEH3_9ZZZZ</name>
<organism evidence="1">
    <name type="scientific">marine sediment metagenome</name>
    <dbReference type="NCBI Taxonomy" id="412755"/>
    <lineage>
        <taxon>unclassified sequences</taxon>
        <taxon>metagenomes</taxon>
        <taxon>ecological metagenomes</taxon>
    </lineage>
</organism>
<gene>
    <name evidence="1" type="ORF">LCGC14_2458420</name>
</gene>
<accession>A0A0F9BEH3</accession>
<dbReference type="AlphaFoldDB" id="A0A0F9BEH3"/>
<comment type="caution">
    <text evidence="1">The sequence shown here is derived from an EMBL/GenBank/DDBJ whole genome shotgun (WGS) entry which is preliminary data.</text>
</comment>